<accession>A0AB40CJV5</accession>
<dbReference type="InterPro" id="IPR040356">
    <property type="entry name" value="SPEAR"/>
</dbReference>
<dbReference type="GO" id="GO:0003700">
    <property type="term" value="F:DNA-binding transcription factor activity"/>
    <property type="evidence" value="ECO:0007669"/>
    <property type="project" value="InterPro"/>
</dbReference>
<evidence type="ECO:0000256" key="2">
    <source>
        <dbReference type="ARBA" id="ARBA00023015"/>
    </source>
</evidence>
<evidence type="ECO:0000313" key="6">
    <source>
        <dbReference type="RefSeq" id="XP_039140258.1"/>
    </source>
</evidence>
<reference evidence="6" key="1">
    <citation type="submission" date="2025-08" db="UniProtKB">
        <authorList>
            <consortium name="RefSeq"/>
        </authorList>
    </citation>
    <scope>IDENTIFICATION</scope>
</reference>
<feature type="compositionally biased region" description="Basic and acidic residues" evidence="4">
    <location>
        <begin position="17"/>
        <end position="33"/>
    </location>
</feature>
<evidence type="ECO:0000256" key="1">
    <source>
        <dbReference type="ARBA" id="ARBA00022491"/>
    </source>
</evidence>
<keyword evidence="3" id="KW-0804">Transcription</keyword>
<dbReference type="GeneID" id="120277466"/>
<evidence type="ECO:0000256" key="3">
    <source>
        <dbReference type="ARBA" id="ARBA00023163"/>
    </source>
</evidence>
<dbReference type="AlphaFoldDB" id="A0AB40CJV5"/>
<protein>
    <submittedName>
        <fullName evidence="6">Uncharacterized protein LOC120277466 isoform X1</fullName>
    </submittedName>
</protein>
<keyword evidence="1" id="KW-0678">Repressor</keyword>
<proteinExistence type="predicted"/>
<name>A0AB40CJV5_DIOCR</name>
<keyword evidence="2" id="KW-0805">Transcription regulation</keyword>
<dbReference type="RefSeq" id="XP_039140258.1">
    <property type="nucleotide sequence ID" value="XM_039284324.1"/>
</dbReference>
<dbReference type="PANTHER" id="PTHR33388">
    <property type="entry name" value="OS01G0212500 PROTEIN"/>
    <property type="match status" value="1"/>
</dbReference>
<feature type="region of interest" description="Disordered" evidence="4">
    <location>
        <begin position="10"/>
        <end position="61"/>
    </location>
</feature>
<gene>
    <name evidence="6" type="primary">LOC120277466</name>
</gene>
<feature type="region of interest" description="Disordered" evidence="4">
    <location>
        <begin position="285"/>
        <end position="304"/>
    </location>
</feature>
<organism evidence="5 6">
    <name type="scientific">Dioscorea cayennensis subsp. rotundata</name>
    <name type="common">White Guinea yam</name>
    <name type="synonym">Dioscorea rotundata</name>
    <dbReference type="NCBI Taxonomy" id="55577"/>
    <lineage>
        <taxon>Eukaryota</taxon>
        <taxon>Viridiplantae</taxon>
        <taxon>Streptophyta</taxon>
        <taxon>Embryophyta</taxon>
        <taxon>Tracheophyta</taxon>
        <taxon>Spermatophyta</taxon>
        <taxon>Magnoliopsida</taxon>
        <taxon>Liliopsida</taxon>
        <taxon>Dioscoreales</taxon>
        <taxon>Dioscoreaceae</taxon>
        <taxon>Dioscorea</taxon>
    </lineage>
</organism>
<sequence>MSTAFLYLFTSPSSSQDRSHIAQDHGDPDRDHFPASISKPTARKAGGKPPAPKRPPQRGLGIAQLERLRVQESRMKLTDDEFQLPTYTASPKVYVDGDRWNDLKAPRHGLGVAPFNYSRLQESFNQITDREFLLQSYAVPSYTNVGGGGVWHDLPPGSLSHGYQRWRTLRHAMTPYVPAPGIRSEFLDYYAVDRSLMTGGDTRFCAVCPPMVEPPSNQMPHLGNCEFLALHSQKKRRLSGDQEFDTPNAGHVAAREESVAPYYMFFPPIDQSAGDSEIADQTVDVASPSTSSPNLVDLSLKLGH</sequence>
<keyword evidence="5" id="KW-1185">Reference proteome</keyword>
<evidence type="ECO:0000313" key="5">
    <source>
        <dbReference type="Proteomes" id="UP001515500"/>
    </source>
</evidence>
<evidence type="ECO:0000256" key="4">
    <source>
        <dbReference type="SAM" id="MobiDB-lite"/>
    </source>
</evidence>
<dbReference type="Proteomes" id="UP001515500">
    <property type="component" value="Chromosome 15"/>
</dbReference>
<dbReference type="PANTHER" id="PTHR33388:SF2">
    <property type="entry name" value="PROTEIN SPOROCYTELESS"/>
    <property type="match status" value="1"/>
</dbReference>